<evidence type="ECO:0000256" key="3">
    <source>
        <dbReference type="ARBA" id="ARBA00023163"/>
    </source>
</evidence>
<dbReference type="HOGENOM" id="CLU_000445_90_7_6"/>
<feature type="domain" description="HTH luxR-type" evidence="4">
    <location>
        <begin position="151"/>
        <end position="216"/>
    </location>
</feature>
<gene>
    <name evidence="5" type="ordered locus">TERTU_0943</name>
</gene>
<evidence type="ECO:0000259" key="4">
    <source>
        <dbReference type="PROSITE" id="PS50043"/>
    </source>
</evidence>
<proteinExistence type="predicted"/>
<reference evidence="5 6" key="1">
    <citation type="journal article" date="2009" name="PLoS ONE">
        <title>The complete genome of Teredinibacter turnerae T7901: an intracellular endosymbiont of marine wood-boring bivalves (shipworms).</title>
        <authorList>
            <person name="Yang J.C."/>
            <person name="Madupu R."/>
            <person name="Durkin A.S."/>
            <person name="Ekborg N.A."/>
            <person name="Pedamallu C.S."/>
            <person name="Hostetler J.B."/>
            <person name="Radune D."/>
            <person name="Toms B.S."/>
            <person name="Henrissat B."/>
            <person name="Coutinho P.M."/>
            <person name="Schwarz S."/>
            <person name="Field L."/>
            <person name="Trindade-Silva A.E."/>
            <person name="Soares C.A.G."/>
            <person name="Elshahawi S."/>
            <person name="Hanora A."/>
            <person name="Schmidt E.W."/>
            <person name="Haygood M.G."/>
            <person name="Posfai J."/>
            <person name="Benner J."/>
            <person name="Madinger C."/>
            <person name="Nove J."/>
            <person name="Anton B."/>
            <person name="Chaudhary K."/>
            <person name="Foster J."/>
            <person name="Holman A."/>
            <person name="Kumar S."/>
            <person name="Lessard P.A."/>
            <person name="Luyten Y.A."/>
            <person name="Slatko B."/>
            <person name="Wood N."/>
            <person name="Wu B."/>
            <person name="Teplitski M."/>
            <person name="Mougous J.D."/>
            <person name="Ward N."/>
            <person name="Eisen J.A."/>
            <person name="Badger J.H."/>
            <person name="Distel D.L."/>
        </authorList>
    </citation>
    <scope>NUCLEOTIDE SEQUENCE [LARGE SCALE GENOMIC DNA]</scope>
    <source>
        <strain evidence="6">ATCC 39867 / T7901</strain>
    </source>
</reference>
<name>C5BQ96_TERTT</name>
<protein>
    <submittedName>
        <fullName evidence="5">Response regulator receiver domain protein</fullName>
    </submittedName>
</protein>
<keyword evidence="3" id="KW-0804">Transcription</keyword>
<dbReference type="Gene3D" id="1.10.10.10">
    <property type="entry name" value="Winged helix-like DNA-binding domain superfamily/Winged helix DNA-binding domain"/>
    <property type="match status" value="1"/>
</dbReference>
<dbReference type="AlphaFoldDB" id="C5BQ96"/>
<dbReference type="InterPro" id="IPR016032">
    <property type="entry name" value="Sig_transdc_resp-reg_C-effctor"/>
</dbReference>
<dbReference type="PROSITE" id="PS50043">
    <property type="entry name" value="HTH_LUXR_2"/>
    <property type="match status" value="1"/>
</dbReference>
<dbReference type="Proteomes" id="UP000009080">
    <property type="component" value="Chromosome"/>
</dbReference>
<dbReference type="Gene3D" id="3.40.50.2300">
    <property type="match status" value="1"/>
</dbReference>
<dbReference type="RefSeq" id="WP_015817502.1">
    <property type="nucleotide sequence ID" value="NC_012997.1"/>
</dbReference>
<dbReference type="InterPro" id="IPR036388">
    <property type="entry name" value="WH-like_DNA-bd_sf"/>
</dbReference>
<dbReference type="GeneID" id="58408716"/>
<dbReference type="FunFam" id="1.10.10.10:FF:000153">
    <property type="entry name" value="LuxR family transcriptional regulator"/>
    <property type="match status" value="1"/>
</dbReference>
<evidence type="ECO:0000256" key="1">
    <source>
        <dbReference type="ARBA" id="ARBA00023015"/>
    </source>
</evidence>
<dbReference type="PRINTS" id="PR00038">
    <property type="entry name" value="HTHLUXR"/>
</dbReference>
<accession>C5BQ96</accession>
<dbReference type="SMART" id="SM00421">
    <property type="entry name" value="HTH_LUXR"/>
    <property type="match status" value="1"/>
</dbReference>
<keyword evidence="2" id="KW-0238">DNA-binding</keyword>
<dbReference type="KEGG" id="ttu:TERTU_0943"/>
<dbReference type="InterPro" id="IPR000792">
    <property type="entry name" value="Tscrpt_reg_LuxR_C"/>
</dbReference>
<dbReference type="eggNOG" id="COG2197">
    <property type="taxonomic scope" value="Bacteria"/>
</dbReference>
<evidence type="ECO:0000313" key="6">
    <source>
        <dbReference type="Proteomes" id="UP000009080"/>
    </source>
</evidence>
<dbReference type="InterPro" id="IPR049151">
    <property type="entry name" value="CsgD-like_REC"/>
</dbReference>
<dbReference type="PANTHER" id="PTHR44688">
    <property type="entry name" value="DNA-BINDING TRANSCRIPTIONAL ACTIVATOR DEVR_DOSR"/>
    <property type="match status" value="1"/>
</dbReference>
<organism evidence="5 6">
    <name type="scientific">Teredinibacter turnerae (strain ATCC 39867 / T7901)</name>
    <dbReference type="NCBI Taxonomy" id="377629"/>
    <lineage>
        <taxon>Bacteria</taxon>
        <taxon>Pseudomonadati</taxon>
        <taxon>Pseudomonadota</taxon>
        <taxon>Gammaproteobacteria</taxon>
        <taxon>Cellvibrionales</taxon>
        <taxon>Cellvibrionaceae</taxon>
        <taxon>Teredinibacter</taxon>
    </lineage>
</organism>
<dbReference type="OrthoDB" id="561214at2"/>
<dbReference type="GO" id="GO:0003677">
    <property type="term" value="F:DNA binding"/>
    <property type="evidence" value="ECO:0007669"/>
    <property type="project" value="UniProtKB-KW"/>
</dbReference>
<dbReference type="EMBL" id="CP001614">
    <property type="protein sequence ID" value="ACR11390.1"/>
    <property type="molecule type" value="Genomic_DNA"/>
</dbReference>
<dbReference type="PANTHER" id="PTHR44688:SF16">
    <property type="entry name" value="DNA-BINDING TRANSCRIPTIONAL ACTIVATOR DEVR_DOSR"/>
    <property type="match status" value="1"/>
</dbReference>
<keyword evidence="6" id="KW-1185">Reference proteome</keyword>
<keyword evidence="1" id="KW-0805">Transcription regulation</keyword>
<dbReference type="SUPFAM" id="SSF46894">
    <property type="entry name" value="C-terminal effector domain of the bipartite response regulators"/>
    <property type="match status" value="1"/>
</dbReference>
<dbReference type="GO" id="GO:0006355">
    <property type="term" value="P:regulation of DNA-templated transcription"/>
    <property type="evidence" value="ECO:0007669"/>
    <property type="project" value="InterPro"/>
</dbReference>
<evidence type="ECO:0000313" key="5">
    <source>
        <dbReference type="EMBL" id="ACR11390.1"/>
    </source>
</evidence>
<dbReference type="Pfam" id="PF21155">
    <property type="entry name" value="VpsT-like_REC"/>
    <property type="match status" value="1"/>
</dbReference>
<dbReference type="STRING" id="377629.TERTU_0943"/>
<dbReference type="Pfam" id="PF00196">
    <property type="entry name" value="GerE"/>
    <property type="match status" value="1"/>
</dbReference>
<dbReference type="PROSITE" id="PS00622">
    <property type="entry name" value="HTH_LUXR_1"/>
    <property type="match status" value="1"/>
</dbReference>
<dbReference type="CDD" id="cd06170">
    <property type="entry name" value="LuxR_C_like"/>
    <property type="match status" value="1"/>
</dbReference>
<evidence type="ECO:0000256" key="2">
    <source>
        <dbReference type="ARBA" id="ARBA00023125"/>
    </source>
</evidence>
<sequence>MSLLESDTTGQGQQIVLFSANSSLQTGLLAKLIGDELKLDCSVHRELKSVPGNTSVLLIDCNGQDLENLSKYVREIQDSFESVTAALLNAEYESEQESLLEWPCVSGLFYVDTEQEQLIRGLKCLLDGDFWVPRRLLHTFLDKNRKAPSNIKRPNVKLTKREKQILKLIKDGATNADISEALSVSEHTVKSHLYNVYKKIGVRNRLEASNWVRDMDDLED</sequence>